<proteinExistence type="predicted"/>
<feature type="transmembrane region" description="Helical" evidence="1">
    <location>
        <begin position="56"/>
        <end position="76"/>
    </location>
</feature>
<dbReference type="OrthoDB" id="9888158at2"/>
<keyword evidence="1" id="KW-0472">Membrane</keyword>
<name>A0A2A2TJ03_9CYAN</name>
<evidence type="ECO:0000313" key="2">
    <source>
        <dbReference type="EMBL" id="PAX53984.1"/>
    </source>
</evidence>
<evidence type="ECO:0000313" key="3">
    <source>
        <dbReference type="Proteomes" id="UP000218238"/>
    </source>
</evidence>
<gene>
    <name evidence="2" type="ORF">CK510_12895</name>
</gene>
<dbReference type="EMBL" id="NTFS01000124">
    <property type="protein sequence ID" value="PAX53984.1"/>
    <property type="molecule type" value="Genomic_DNA"/>
</dbReference>
<dbReference type="AlphaFoldDB" id="A0A2A2TJ03"/>
<keyword evidence="1" id="KW-1133">Transmembrane helix</keyword>
<comment type="caution">
    <text evidence="2">The sequence shown here is derived from an EMBL/GenBank/DDBJ whole genome shotgun (WGS) entry which is preliminary data.</text>
</comment>
<sequence>MAPVIFLLALVIILGAVLILFPIFIEYLARTRKFSDSSQSLSNLDIKGEIASGYRYVCWLTGSAMIASAIVLLFRIGW</sequence>
<keyword evidence="1" id="KW-0812">Transmembrane</keyword>
<reference evidence="2 3" key="1">
    <citation type="submission" date="2017-08" db="EMBL/GenBank/DDBJ databases">
        <title>Draft genome sequence of filamentous cyanobacterium Calothrix elsteri CCALA 953.</title>
        <authorList>
            <person name="Gagunashvili A.N."/>
            <person name="Elster J."/>
            <person name="Andresson O.S."/>
        </authorList>
    </citation>
    <scope>NUCLEOTIDE SEQUENCE [LARGE SCALE GENOMIC DNA]</scope>
    <source>
        <strain evidence="2 3">CCALA 953</strain>
    </source>
</reference>
<accession>A0A2A2TJ03</accession>
<dbReference type="RefSeq" id="WP_095722088.1">
    <property type="nucleotide sequence ID" value="NZ_NTFS01000124.1"/>
</dbReference>
<dbReference type="Proteomes" id="UP000218238">
    <property type="component" value="Unassembled WGS sequence"/>
</dbReference>
<feature type="transmembrane region" description="Helical" evidence="1">
    <location>
        <begin position="6"/>
        <end position="29"/>
    </location>
</feature>
<organism evidence="2 3">
    <name type="scientific">Brunnivagina elsteri CCALA 953</name>
    <dbReference type="NCBI Taxonomy" id="987040"/>
    <lineage>
        <taxon>Bacteria</taxon>
        <taxon>Bacillati</taxon>
        <taxon>Cyanobacteriota</taxon>
        <taxon>Cyanophyceae</taxon>
        <taxon>Nostocales</taxon>
        <taxon>Calotrichaceae</taxon>
        <taxon>Brunnivagina</taxon>
    </lineage>
</organism>
<evidence type="ECO:0000256" key="1">
    <source>
        <dbReference type="SAM" id="Phobius"/>
    </source>
</evidence>
<protein>
    <submittedName>
        <fullName evidence="2">Uncharacterized protein</fullName>
    </submittedName>
</protein>
<keyword evidence="3" id="KW-1185">Reference proteome</keyword>